<comment type="caution">
    <text evidence="1">The sequence shown here is derived from an EMBL/GenBank/DDBJ whole genome shotgun (WGS) entry which is preliminary data.</text>
</comment>
<dbReference type="AlphaFoldDB" id="A0A2S6FUM6"/>
<proteinExistence type="predicted"/>
<dbReference type="EMBL" id="PTIS01000025">
    <property type="protein sequence ID" value="PPK43924.1"/>
    <property type="molecule type" value="Genomic_DNA"/>
</dbReference>
<dbReference type="OrthoDB" id="362018at2"/>
<sequence length="178" mass="21313">MLQTIKKNVDVLEAMLYFWQATSEREKVAEVFFYDVAKMDAFKIAYDEEFNEESVRKVLSAIKNREILSDGNKKEKRFWNNNMWMMEDLEYVNLMISPLKKLNLDYLVDILNEKVPQNKYDTLEVVFSPLHLDEYFIKENKLVINFFRVKPSDIDDNVFIGEKELKSYIEEKLVELLK</sequence>
<evidence type="ECO:0000313" key="2">
    <source>
        <dbReference type="Proteomes" id="UP000239863"/>
    </source>
</evidence>
<organism evidence="1 2">
    <name type="scientific">Clostridium algidicarnis DSM 15099</name>
    <dbReference type="NCBI Taxonomy" id="1121295"/>
    <lineage>
        <taxon>Bacteria</taxon>
        <taxon>Bacillati</taxon>
        <taxon>Bacillota</taxon>
        <taxon>Clostridia</taxon>
        <taxon>Eubacteriales</taxon>
        <taxon>Clostridiaceae</taxon>
        <taxon>Clostridium</taxon>
    </lineage>
</organism>
<evidence type="ECO:0000313" key="1">
    <source>
        <dbReference type="EMBL" id="PPK43924.1"/>
    </source>
</evidence>
<reference evidence="1 2" key="1">
    <citation type="submission" date="2018-02" db="EMBL/GenBank/DDBJ databases">
        <title>Genomic Encyclopedia of Archaeal and Bacterial Type Strains, Phase II (KMG-II): from individual species to whole genera.</title>
        <authorList>
            <person name="Goeker M."/>
        </authorList>
    </citation>
    <scope>NUCLEOTIDE SEQUENCE [LARGE SCALE GENOMIC DNA]</scope>
    <source>
        <strain evidence="1 2">DSM 15099</strain>
    </source>
</reference>
<name>A0A2S6FUM6_9CLOT</name>
<dbReference type="Proteomes" id="UP000239863">
    <property type="component" value="Unassembled WGS sequence"/>
</dbReference>
<dbReference type="STRING" id="37659.GCA_000703125_01058"/>
<accession>A0A2S6FUM6</accession>
<protein>
    <submittedName>
        <fullName evidence="1">Uncharacterized protein</fullName>
    </submittedName>
</protein>
<gene>
    <name evidence="1" type="ORF">BD821_12520</name>
</gene>
<dbReference type="RefSeq" id="WP_104410780.1">
    <property type="nucleotide sequence ID" value="NZ_PTIS01000025.1"/>
</dbReference>